<evidence type="ECO:0000256" key="1">
    <source>
        <dbReference type="SAM" id="MobiDB-lite"/>
    </source>
</evidence>
<protein>
    <submittedName>
        <fullName evidence="2">Uncharacterized protein</fullName>
    </submittedName>
</protein>
<keyword evidence="3" id="KW-1185">Reference proteome</keyword>
<accession>A0AAE0L3B3</accession>
<feature type="region of interest" description="Disordered" evidence="1">
    <location>
        <begin position="61"/>
        <end position="105"/>
    </location>
</feature>
<organism evidence="2 3">
    <name type="scientific">Cymbomonas tetramitiformis</name>
    <dbReference type="NCBI Taxonomy" id="36881"/>
    <lineage>
        <taxon>Eukaryota</taxon>
        <taxon>Viridiplantae</taxon>
        <taxon>Chlorophyta</taxon>
        <taxon>Pyramimonadophyceae</taxon>
        <taxon>Pyramimonadales</taxon>
        <taxon>Pyramimonadaceae</taxon>
        <taxon>Cymbomonas</taxon>
    </lineage>
</organism>
<feature type="compositionally biased region" description="Basic and acidic residues" evidence="1">
    <location>
        <begin position="63"/>
        <end position="76"/>
    </location>
</feature>
<proteinExistence type="predicted"/>
<evidence type="ECO:0000313" key="3">
    <source>
        <dbReference type="Proteomes" id="UP001190700"/>
    </source>
</evidence>
<name>A0AAE0L3B3_9CHLO</name>
<evidence type="ECO:0000313" key="2">
    <source>
        <dbReference type="EMBL" id="KAK3270185.1"/>
    </source>
</evidence>
<feature type="region of interest" description="Disordered" evidence="1">
    <location>
        <begin position="216"/>
        <end position="295"/>
    </location>
</feature>
<comment type="caution">
    <text evidence="2">The sequence shown here is derived from an EMBL/GenBank/DDBJ whole genome shotgun (WGS) entry which is preliminary data.</text>
</comment>
<reference evidence="2 3" key="1">
    <citation type="journal article" date="2015" name="Genome Biol. Evol.">
        <title>Comparative Genomics of a Bacterivorous Green Alga Reveals Evolutionary Causalities and Consequences of Phago-Mixotrophic Mode of Nutrition.</title>
        <authorList>
            <person name="Burns J.A."/>
            <person name="Paasch A."/>
            <person name="Narechania A."/>
            <person name="Kim E."/>
        </authorList>
    </citation>
    <scope>NUCLEOTIDE SEQUENCE [LARGE SCALE GENOMIC DNA]</scope>
    <source>
        <strain evidence="2 3">PLY_AMNH</strain>
    </source>
</reference>
<dbReference type="Proteomes" id="UP001190700">
    <property type="component" value="Unassembled WGS sequence"/>
</dbReference>
<dbReference type="EMBL" id="LGRX02010536">
    <property type="protein sequence ID" value="KAK3270185.1"/>
    <property type="molecule type" value="Genomic_DNA"/>
</dbReference>
<sequence>MVDLSEIISDAVVAKLQQSQSENVVSAGSVQSLKVTAHSEEQLEEKPVVDAAVADAAMLEGSQEVRSEGQSEEKPATDATVACSEEQPNKDASVVKPPAAASNEPPIWHAGMCPTEHGQARFEWLVQQMPVHLRDDMMASIRVKHAISKSSEGLTLKEAVQLGFLKSSDLAAVVDELPPFDAVRHVGNYLATINLKAYNSEGVERQWKDPANTAMYRMDTPSPPSSEAEPILSAEVDNPGTPENEPKLKEPMTPTPNAARLQLAKVRRSSMDTMVNDGGGDSATVANDQIETEEE</sequence>
<gene>
    <name evidence="2" type="ORF">CYMTET_21404</name>
</gene>
<dbReference type="AlphaFoldDB" id="A0AAE0L3B3"/>